<feature type="compositionally biased region" description="Polar residues" evidence="1">
    <location>
        <begin position="1217"/>
        <end position="1227"/>
    </location>
</feature>
<keyword evidence="5" id="KW-1185">Reference proteome</keyword>
<protein>
    <recommendedName>
        <fullName evidence="3">Chitin-binding type-2 domain-containing protein</fullName>
    </recommendedName>
</protein>
<feature type="compositionally biased region" description="Low complexity" evidence="1">
    <location>
        <begin position="696"/>
        <end position="726"/>
    </location>
</feature>
<feature type="compositionally biased region" description="Gly residues" evidence="1">
    <location>
        <begin position="727"/>
        <end position="738"/>
    </location>
</feature>
<dbReference type="Pfam" id="PF01607">
    <property type="entry name" value="CBM_14"/>
    <property type="match status" value="1"/>
</dbReference>
<feature type="compositionally biased region" description="Polar residues" evidence="1">
    <location>
        <begin position="442"/>
        <end position="471"/>
    </location>
</feature>
<gene>
    <name evidence="4" type="ORF">C7M84_020363</name>
</gene>
<dbReference type="OrthoDB" id="6378497at2759"/>
<dbReference type="SUPFAM" id="SSF57625">
    <property type="entry name" value="Invertebrate chitin-binding proteins"/>
    <property type="match status" value="1"/>
</dbReference>
<feature type="compositionally biased region" description="Low complexity" evidence="1">
    <location>
        <begin position="1393"/>
        <end position="1477"/>
    </location>
</feature>
<evidence type="ECO:0000313" key="5">
    <source>
        <dbReference type="Proteomes" id="UP000283509"/>
    </source>
</evidence>
<feature type="compositionally biased region" description="Polar residues" evidence="1">
    <location>
        <begin position="1478"/>
        <end position="1489"/>
    </location>
</feature>
<feature type="compositionally biased region" description="Gly residues" evidence="1">
    <location>
        <begin position="213"/>
        <end position="231"/>
    </location>
</feature>
<dbReference type="GO" id="GO:0008061">
    <property type="term" value="F:chitin binding"/>
    <property type="evidence" value="ECO:0007669"/>
    <property type="project" value="InterPro"/>
</dbReference>
<sequence length="1637" mass="165093">MVTSRPPGVLLTAVAVVLLRLCIGVIAQAEDEAFTNGLTAVDIIRIGDEDDDMIVGVAGNDYPTYAEVPDTSFRCEDQQSPGYFADQEAECQVFHICVAQGRRIQKFSFLCPNGTIFDQQYLVCVWWYSFDCAQASQFYSVNDGVFSDTGSAASPDGSNVGNPRFSGATGSVGGQPGSPREGGSAGSGSGFPNQGLGGSTGQAGLAGQPGSLGQPGSGGQGTAFGGPGSTDGFGPADRRPGSTGGAGTRDGRPGPTGGAGTRDGRPGSIGGAGTRDGRLVRPGSTGGAGTRDGRPGSTGGAGTRDGRPGSTGGAGTRDGRPGSTGGAGTRDGRPGSAGRGQESLGPQGGFPATQGGFPRPSASGQPGQNNFGQNVADFPRQTQGQGGFGSPGLSGNAINQNGFGPGQNIGDSGLGQVQGSSGPGQAGFSSQQPGRGIGQNGLGLSQQQPGQTEFGTTQGSFGPQRPSSSPGQAGFGQGQRGSTPGQSGFEQTGFGPGQNQASLGLGQNQRQPTPGQSGFSSGQPGSAPGQNDFGSGQAFIPGQGLTGSTPSQGGIGSGQTGFSGPGQTGTTQSQGFGPDSAADLGQVRGFGPGQTQTGFGPGQTQTGFGPGQTQAGFGPGQTQTGFGPGQTQPGFGQGQKQSGQTQTEFEPGQRQTDFGPGQNQIGFGSTQTGPGLGFDAGQSQPGSTPGQGGFAPGQAGYSGPSQTGSGQSQPAFGTGQTQTGSTPGFGSGQTGFGPGLSQAGQRQTGFGPGQSQLGSGPGVGPTRGDQSGGQFGQSGFSSPGQVGTGPSQAGIGIGQTALNQGRPTQNEGSSGPEQNTYQPNLGQAVPQGQGQGGIGQNQLQFDAVPGQDQSGIGQNQGQFGTGLGQNQFAPNQGQGGFGTGPGQFGQREIVAGQTQPGFGPGQNQNEYQSDQQQTSFGPDVSSQSDQGSPSFGTDLNQGDVGLGVSNVIQDGISNQGSTRQTGDSQGQDIGYNYPTPETSLFIGSGPAQADFGTSGIDGTLDVQDLNQDEILLIDDQDSFDGSYQGEGGFQQPGQQTDFSSNNIGNTGISGNPNEFLLIENQDPAINIGNIQDEIIVQHSEIPTSGGNLNNFGNTAILTGDTGTNAFNPNAQGNSGYQNEQIQGNQDFQVNNNAQGNEILLTDDNVGFSGNQNIAEGNGYSYPDPSSVSTGTSLNDNQQTFSVNVPLPPQSLGPITSGLPGVSDDTIFIFTSNNDNDNLGTTPYSDLPASKPASESHSQAEAPVPAGGFEPAITNFGSVSPGGLTQTTSGDFGLSSTGGITSNNAGGVPLPPQDYIPPTQEFAAQEITNSQGSPQFSFSGSSSGNISPNTFSFSSTPVSLTDSLKQEVVAPVTQEADSRFTFPSQPSIGSTLDFSTLEQGYLPPVDNAGISNNIQPSNSPSLPELSPGSISFPSSSPSPFPGSGFSSTASSPSSSYPGDSTSSLEPSVSTSPQNPISFNPVSSVSSQSLPAGSPISGNGVNVGTTQSFPAGSGNAASGGNFGNVGNQQGGQQAISTPLDLGYLPPVSEFTRNTRQTGQHDNKIYVTPLPGVEKSFREVSGRRAFRPSVRITDGMDKLEFKPKTPAKPFGRVFFPSNRRSDTAPVRYIDNSRKSFVATSSSPFNPFNQYSLSLRS</sequence>
<reference evidence="4 5" key="2">
    <citation type="submission" date="2019-01" db="EMBL/GenBank/DDBJ databases">
        <title>The decoding of complex shrimp genome reveals the adaptation for benthos swimmer, frequently molting mechanism and breeding impact on genome.</title>
        <authorList>
            <person name="Sun Y."/>
            <person name="Gao Y."/>
            <person name="Yu Y."/>
        </authorList>
    </citation>
    <scope>NUCLEOTIDE SEQUENCE [LARGE SCALE GENOMIC DNA]</scope>
    <source>
        <tissue evidence="4">Muscle</tissue>
    </source>
</reference>
<evidence type="ECO:0000259" key="3">
    <source>
        <dbReference type="PROSITE" id="PS50940"/>
    </source>
</evidence>
<feature type="chain" id="PRO_5019257305" description="Chitin-binding type-2 domain-containing protein" evidence="2">
    <location>
        <begin position="28"/>
        <end position="1637"/>
    </location>
</feature>
<feature type="region of interest" description="Disordered" evidence="1">
    <location>
        <begin position="151"/>
        <end position="977"/>
    </location>
</feature>
<feature type="domain" description="Chitin-binding type-2" evidence="3">
    <location>
        <begin position="72"/>
        <end position="134"/>
    </location>
</feature>
<proteinExistence type="predicted"/>
<dbReference type="PROSITE" id="PS50940">
    <property type="entry name" value="CHIT_BIND_II"/>
    <property type="match status" value="1"/>
</dbReference>
<feature type="region of interest" description="Disordered" evidence="1">
    <location>
        <begin position="1217"/>
        <end position="1300"/>
    </location>
</feature>
<name>A0A423SC96_PENVA</name>
<feature type="compositionally biased region" description="Polar residues" evidence="1">
    <location>
        <begin position="362"/>
        <end position="373"/>
    </location>
</feature>
<evidence type="ECO:0000256" key="1">
    <source>
        <dbReference type="SAM" id="MobiDB-lite"/>
    </source>
</evidence>
<feature type="compositionally biased region" description="Polar residues" evidence="1">
    <location>
        <begin position="851"/>
        <end position="875"/>
    </location>
</feature>
<dbReference type="EMBL" id="QCYY01003982">
    <property type="protein sequence ID" value="ROT61816.1"/>
    <property type="molecule type" value="Genomic_DNA"/>
</dbReference>
<dbReference type="Gene3D" id="2.170.140.10">
    <property type="entry name" value="Chitin binding domain"/>
    <property type="match status" value="1"/>
</dbReference>
<feature type="compositionally biased region" description="Low complexity" evidence="1">
    <location>
        <begin position="906"/>
        <end position="917"/>
    </location>
</feature>
<feature type="compositionally biased region" description="Polar residues" evidence="1">
    <location>
        <begin position="950"/>
        <end position="971"/>
    </location>
</feature>
<feature type="signal peptide" evidence="2">
    <location>
        <begin position="1"/>
        <end position="27"/>
    </location>
</feature>
<feature type="compositionally biased region" description="Low complexity" evidence="1">
    <location>
        <begin position="511"/>
        <end position="530"/>
    </location>
</feature>
<feature type="compositionally biased region" description="Polar residues" evidence="1">
    <location>
        <begin position="151"/>
        <end position="161"/>
    </location>
</feature>
<feature type="compositionally biased region" description="Polar residues" evidence="1">
    <location>
        <begin position="653"/>
        <end position="673"/>
    </location>
</feature>
<evidence type="ECO:0000256" key="2">
    <source>
        <dbReference type="SAM" id="SignalP"/>
    </source>
</evidence>
<feature type="compositionally biased region" description="Gly residues" evidence="1">
    <location>
        <begin position="877"/>
        <end position="887"/>
    </location>
</feature>
<feature type="compositionally biased region" description="Low complexity" evidence="1">
    <location>
        <begin position="1490"/>
        <end position="1515"/>
    </location>
</feature>
<evidence type="ECO:0000313" key="4">
    <source>
        <dbReference type="EMBL" id="ROT61816.1"/>
    </source>
</evidence>
<feature type="compositionally biased region" description="Polar residues" evidence="1">
    <location>
        <begin position="800"/>
        <end position="825"/>
    </location>
</feature>
<dbReference type="InterPro" id="IPR036508">
    <property type="entry name" value="Chitin-bd_dom_sf"/>
</dbReference>
<dbReference type="SMART" id="SM00494">
    <property type="entry name" value="ChtBD2"/>
    <property type="match status" value="1"/>
</dbReference>
<feature type="compositionally biased region" description="Polar residues" evidence="1">
    <location>
        <begin position="1258"/>
        <end position="1288"/>
    </location>
</feature>
<feature type="compositionally biased region" description="Gly residues" evidence="1">
    <location>
        <begin position="242"/>
        <end position="274"/>
    </location>
</feature>
<feature type="compositionally biased region" description="Polar residues" evidence="1">
    <location>
        <begin position="497"/>
        <end position="510"/>
    </location>
</feature>
<feature type="compositionally biased region" description="Gly residues" evidence="1">
    <location>
        <begin position="284"/>
        <end position="329"/>
    </location>
</feature>
<feature type="compositionally biased region" description="Low complexity" evidence="1">
    <location>
        <begin position="202"/>
        <end position="212"/>
    </location>
</feature>
<feature type="compositionally biased region" description="Low complexity" evidence="1">
    <location>
        <begin position="593"/>
        <end position="646"/>
    </location>
</feature>
<accession>A0A423SC96</accession>
<keyword evidence="2" id="KW-0732">Signal</keyword>
<reference evidence="4 5" key="1">
    <citation type="submission" date="2018-04" db="EMBL/GenBank/DDBJ databases">
        <authorList>
            <person name="Zhang X."/>
            <person name="Yuan J."/>
            <person name="Li F."/>
            <person name="Xiang J."/>
        </authorList>
    </citation>
    <scope>NUCLEOTIDE SEQUENCE [LARGE SCALE GENOMIC DNA]</scope>
    <source>
        <tissue evidence="4">Muscle</tissue>
    </source>
</reference>
<dbReference type="Proteomes" id="UP000283509">
    <property type="component" value="Unassembled WGS sequence"/>
</dbReference>
<feature type="compositionally biased region" description="Gly residues" evidence="1">
    <location>
        <begin position="553"/>
        <end position="567"/>
    </location>
</feature>
<dbReference type="GO" id="GO:0005576">
    <property type="term" value="C:extracellular region"/>
    <property type="evidence" value="ECO:0007669"/>
    <property type="project" value="InterPro"/>
</dbReference>
<feature type="compositionally biased region" description="Polar residues" evidence="1">
    <location>
        <begin position="918"/>
        <end position="940"/>
    </location>
</feature>
<feature type="region of interest" description="Disordered" evidence="1">
    <location>
        <begin position="1389"/>
        <end position="1521"/>
    </location>
</feature>
<feature type="compositionally biased region" description="Gly residues" evidence="1">
    <location>
        <begin position="759"/>
        <end position="776"/>
    </location>
</feature>
<comment type="caution">
    <text evidence="4">The sequence shown here is derived from an EMBL/GenBank/DDBJ whole genome shotgun (WGS) entry which is preliminary data.</text>
</comment>
<feature type="compositionally biased region" description="Polar residues" evidence="1">
    <location>
        <begin position="480"/>
        <end position="490"/>
    </location>
</feature>
<organism evidence="4 5">
    <name type="scientific">Penaeus vannamei</name>
    <name type="common">Whiteleg shrimp</name>
    <name type="synonym">Litopenaeus vannamei</name>
    <dbReference type="NCBI Taxonomy" id="6689"/>
    <lineage>
        <taxon>Eukaryota</taxon>
        <taxon>Metazoa</taxon>
        <taxon>Ecdysozoa</taxon>
        <taxon>Arthropoda</taxon>
        <taxon>Crustacea</taxon>
        <taxon>Multicrustacea</taxon>
        <taxon>Malacostraca</taxon>
        <taxon>Eumalacostraca</taxon>
        <taxon>Eucarida</taxon>
        <taxon>Decapoda</taxon>
        <taxon>Dendrobranchiata</taxon>
        <taxon>Penaeoidea</taxon>
        <taxon>Penaeidae</taxon>
        <taxon>Penaeus</taxon>
    </lineage>
</organism>
<feature type="compositionally biased region" description="Low complexity" evidence="1">
    <location>
        <begin position="568"/>
        <end position="577"/>
    </location>
</feature>
<dbReference type="InterPro" id="IPR002557">
    <property type="entry name" value="Chitin-bd_dom"/>
</dbReference>
<feature type="compositionally biased region" description="Gly residues" evidence="1">
    <location>
        <begin position="183"/>
        <end position="201"/>
    </location>
</feature>